<dbReference type="SUPFAM" id="SSF55282">
    <property type="entry name" value="RL5-like"/>
    <property type="match status" value="1"/>
</dbReference>
<accession>A0A7C4BE18</accession>
<protein>
    <recommendedName>
        <fullName evidence="2">Exosome protein</fullName>
    </recommendedName>
</protein>
<dbReference type="AlphaFoldDB" id="A0A7C4BE18"/>
<proteinExistence type="predicted"/>
<name>A0A7C4BE18_9CREN</name>
<dbReference type="InterPro" id="IPR022803">
    <property type="entry name" value="Ribosomal_uL5_dom_sf"/>
</dbReference>
<sequence length="159" mass="17645">MQSPESRKVTLSEVIISTLCHATENCSKVKQAILNLIPPHIAPSTHIAENTVRGFYGNLITVLEARFKGEEAYSVLKHVANLLSELDRRYVVNSLEIRYDPKANKVFIRIDKQGAYLGKPAVSEGDDTVKLVLSFSMLRSAEGVRKLLEEIFFGKGAQG</sequence>
<dbReference type="PANTHER" id="PTHR38816">
    <property type="entry name" value="EXOSOME SUBUNIT, DUF54 FAMILY-RELATED"/>
    <property type="match status" value="1"/>
</dbReference>
<dbReference type="InterPro" id="IPR002739">
    <property type="entry name" value="PAB1135-like"/>
</dbReference>
<organism evidence="1">
    <name type="scientific">Ignisphaera aggregans</name>
    <dbReference type="NCBI Taxonomy" id="334771"/>
    <lineage>
        <taxon>Archaea</taxon>
        <taxon>Thermoproteota</taxon>
        <taxon>Thermoprotei</taxon>
        <taxon>Desulfurococcales</taxon>
        <taxon>Desulfurococcaceae</taxon>
        <taxon>Ignisphaera</taxon>
    </lineage>
</organism>
<evidence type="ECO:0000313" key="1">
    <source>
        <dbReference type="EMBL" id="HGI88216.1"/>
    </source>
</evidence>
<dbReference type="EMBL" id="DTFF01000064">
    <property type="protein sequence ID" value="HGI88216.1"/>
    <property type="molecule type" value="Genomic_DNA"/>
</dbReference>
<dbReference type="Gene3D" id="3.30.1440.10">
    <property type="match status" value="1"/>
</dbReference>
<comment type="caution">
    <text evidence="1">The sequence shown here is derived from an EMBL/GenBank/DDBJ whole genome shotgun (WGS) entry which is preliminary data.</text>
</comment>
<reference evidence="1" key="1">
    <citation type="journal article" date="2020" name="mSystems">
        <title>Genome- and Community-Level Interaction Insights into Carbon Utilization and Element Cycling Functions of Hydrothermarchaeota in Hydrothermal Sediment.</title>
        <authorList>
            <person name="Zhou Z."/>
            <person name="Liu Y."/>
            <person name="Xu W."/>
            <person name="Pan J."/>
            <person name="Luo Z.H."/>
            <person name="Li M."/>
        </authorList>
    </citation>
    <scope>NUCLEOTIDE SEQUENCE [LARGE SCALE GENOMIC DNA]</scope>
    <source>
        <strain evidence="1">SpSt-732</strain>
    </source>
</reference>
<evidence type="ECO:0008006" key="2">
    <source>
        <dbReference type="Google" id="ProtNLM"/>
    </source>
</evidence>
<dbReference type="Pfam" id="PF01877">
    <property type="entry name" value="RNA_binding"/>
    <property type="match status" value="1"/>
</dbReference>
<gene>
    <name evidence="1" type="ORF">ENV14_07525</name>
</gene>
<dbReference type="PANTHER" id="PTHR38816:SF1">
    <property type="entry name" value="EXOSOME SUBUNIT"/>
    <property type="match status" value="1"/>
</dbReference>